<organism evidence="1 2">
    <name type="scientific">Pseudarthrobacter enclensis</name>
    <dbReference type="NCBI Taxonomy" id="993070"/>
    <lineage>
        <taxon>Bacteria</taxon>
        <taxon>Bacillati</taxon>
        <taxon>Actinomycetota</taxon>
        <taxon>Actinomycetes</taxon>
        <taxon>Micrococcales</taxon>
        <taxon>Micrococcaceae</taxon>
        <taxon>Pseudarthrobacter</taxon>
    </lineage>
</organism>
<name>A0ABT9RZW4_9MICC</name>
<dbReference type="RefSeq" id="WP_307311997.1">
    <property type="nucleotide sequence ID" value="NZ_JAUSRE010000031.1"/>
</dbReference>
<protein>
    <recommendedName>
        <fullName evidence="3">Haloacid dehalogenase</fullName>
    </recommendedName>
</protein>
<evidence type="ECO:0000313" key="1">
    <source>
        <dbReference type="EMBL" id="MDP9890592.1"/>
    </source>
</evidence>
<keyword evidence="2" id="KW-1185">Reference proteome</keyword>
<gene>
    <name evidence="1" type="ORF">J2X98_004206</name>
</gene>
<proteinExistence type="predicted"/>
<evidence type="ECO:0000313" key="2">
    <source>
        <dbReference type="Proteomes" id="UP001226577"/>
    </source>
</evidence>
<dbReference type="Proteomes" id="UP001226577">
    <property type="component" value="Unassembled WGS sequence"/>
</dbReference>
<dbReference type="Gene3D" id="1.10.150.240">
    <property type="entry name" value="Putative phosphatase, domain 2"/>
    <property type="match status" value="1"/>
</dbReference>
<dbReference type="InterPro" id="IPR023198">
    <property type="entry name" value="PGP-like_dom2"/>
</dbReference>
<reference evidence="1 2" key="1">
    <citation type="submission" date="2023-07" db="EMBL/GenBank/DDBJ databases">
        <title>Sorghum-associated microbial communities from plants grown in Nebraska, USA.</title>
        <authorList>
            <person name="Schachtman D."/>
        </authorList>
    </citation>
    <scope>NUCLEOTIDE SEQUENCE [LARGE SCALE GENOMIC DNA]</scope>
    <source>
        <strain evidence="1 2">CC222</strain>
    </source>
</reference>
<dbReference type="EMBL" id="JAUSRE010000031">
    <property type="protein sequence ID" value="MDP9890592.1"/>
    <property type="molecule type" value="Genomic_DNA"/>
</dbReference>
<evidence type="ECO:0008006" key="3">
    <source>
        <dbReference type="Google" id="ProtNLM"/>
    </source>
</evidence>
<comment type="caution">
    <text evidence="1">The sequence shown here is derived from an EMBL/GenBank/DDBJ whole genome shotgun (WGS) entry which is preliminary data.</text>
</comment>
<accession>A0ABT9RZW4</accession>
<sequence length="91" mass="9681">MTTAISVIVFDVNETLSDMSPMEERFREVGAPAYMAKSWFATLLRNGFALAASGDNGSFATIGADVLRGLLSGVGLVQPLICRSGCQERHG</sequence>